<sequence length="323" mass="33996">MVQKLRTHPAVSVIEEHQIMHVNEEEKCHLQKDVIWNLDRIDTHSIDMIDDNYNYNSAGQGVDVYIIDTGILTTHVEFGKRAEWAVNLAEDGIDTDCNGHGALYGVAKNATVIAVKVLGCNGLGKNGAVLKGIEWTVNEARRRRRPSVANVSVGSGKSSATNAAVAAAVQSGVTVVVAAGNTNTDACDFSPSSEPLAITVLATTIGTNEETGAAQDCRVASSNYGSCVDIGAPGQLIKSAWIDQRGSPPNATYNILTGTSMASPHVAGVAALVLSQSPKYSPAEVKAALHADSTNGVIDLACPFIQLPPSCEITPNKLLYTNC</sequence>
<dbReference type="PROSITE" id="PS00138">
    <property type="entry name" value="SUBTILASE_SER"/>
    <property type="match status" value="1"/>
</dbReference>
<dbReference type="InterPro" id="IPR000209">
    <property type="entry name" value="Peptidase_S8/S53_dom"/>
</dbReference>
<dbReference type="OrthoDB" id="206201at2759"/>
<name>L8H6X0_ACACF</name>
<evidence type="ECO:0000256" key="6">
    <source>
        <dbReference type="RuleBase" id="RU003355"/>
    </source>
</evidence>
<dbReference type="InterPro" id="IPR050131">
    <property type="entry name" value="Peptidase_S8_subtilisin-like"/>
</dbReference>
<dbReference type="PROSITE" id="PS00136">
    <property type="entry name" value="SUBTILASE_ASP"/>
    <property type="match status" value="1"/>
</dbReference>
<dbReference type="GO" id="GO:0005615">
    <property type="term" value="C:extracellular space"/>
    <property type="evidence" value="ECO:0007669"/>
    <property type="project" value="TreeGrafter"/>
</dbReference>
<reference evidence="8 9" key="1">
    <citation type="journal article" date="2013" name="Genome Biol.">
        <title>Genome of Acanthamoeba castellanii highlights extensive lateral gene transfer and early evolution of tyrosine kinase signaling.</title>
        <authorList>
            <person name="Clarke M."/>
            <person name="Lohan A.J."/>
            <person name="Liu B."/>
            <person name="Lagkouvardos I."/>
            <person name="Roy S."/>
            <person name="Zafar N."/>
            <person name="Bertelli C."/>
            <person name="Schilde C."/>
            <person name="Kianianmomeni A."/>
            <person name="Burglin T.R."/>
            <person name="Frech C."/>
            <person name="Turcotte B."/>
            <person name="Kopec K.O."/>
            <person name="Synnott J.M."/>
            <person name="Choo C."/>
            <person name="Paponov I."/>
            <person name="Finkler A."/>
            <person name="Soon Heng Tan C."/>
            <person name="Hutchins A.P."/>
            <person name="Weinmeier T."/>
            <person name="Rattei T."/>
            <person name="Chu J.S."/>
            <person name="Gimenez G."/>
            <person name="Irimia M."/>
            <person name="Rigden D.J."/>
            <person name="Fitzpatrick D.A."/>
            <person name="Lorenzo-Morales J."/>
            <person name="Bateman A."/>
            <person name="Chiu C.H."/>
            <person name="Tang P."/>
            <person name="Hegemann P."/>
            <person name="Fromm H."/>
            <person name="Raoult D."/>
            <person name="Greub G."/>
            <person name="Miranda-Saavedra D."/>
            <person name="Chen N."/>
            <person name="Nash P."/>
            <person name="Ginger M.L."/>
            <person name="Horn M."/>
            <person name="Schaap P."/>
            <person name="Caler L."/>
            <person name="Loftus B."/>
        </authorList>
    </citation>
    <scope>NUCLEOTIDE SEQUENCE [LARGE SCALE GENOMIC DNA]</scope>
    <source>
        <strain evidence="8 9">Neff</strain>
    </source>
</reference>
<evidence type="ECO:0000256" key="5">
    <source>
        <dbReference type="PROSITE-ProRule" id="PRU01240"/>
    </source>
</evidence>
<evidence type="ECO:0000256" key="3">
    <source>
        <dbReference type="ARBA" id="ARBA00022801"/>
    </source>
</evidence>
<feature type="active site" description="Charge relay system" evidence="5">
    <location>
        <position position="260"/>
    </location>
</feature>
<dbReference type="VEuPathDB" id="AmoebaDB:ACA1_278460"/>
<comment type="similarity">
    <text evidence="1 5 6">Belongs to the peptidase S8 family.</text>
</comment>
<proteinExistence type="inferred from homology"/>
<dbReference type="Proteomes" id="UP000011083">
    <property type="component" value="Unassembled WGS sequence"/>
</dbReference>
<keyword evidence="9" id="KW-1185">Reference proteome</keyword>
<dbReference type="PROSITE" id="PS51892">
    <property type="entry name" value="SUBTILASE"/>
    <property type="match status" value="1"/>
</dbReference>
<dbReference type="SUPFAM" id="SSF52743">
    <property type="entry name" value="Subtilisin-like"/>
    <property type="match status" value="1"/>
</dbReference>
<dbReference type="RefSeq" id="XP_004344638.1">
    <property type="nucleotide sequence ID" value="XM_004344588.1"/>
</dbReference>
<evidence type="ECO:0000313" key="8">
    <source>
        <dbReference type="EMBL" id="ELR20895.1"/>
    </source>
</evidence>
<dbReference type="InterPro" id="IPR023828">
    <property type="entry name" value="Peptidase_S8_Ser-AS"/>
</dbReference>
<evidence type="ECO:0000313" key="9">
    <source>
        <dbReference type="Proteomes" id="UP000011083"/>
    </source>
</evidence>
<gene>
    <name evidence="8" type="ORF">ACA1_278460</name>
</gene>
<keyword evidence="3 5" id="KW-0378">Hydrolase</keyword>
<dbReference type="PANTHER" id="PTHR43806:SF11">
    <property type="entry name" value="CEREVISIN-RELATED"/>
    <property type="match status" value="1"/>
</dbReference>
<keyword evidence="2 5" id="KW-0645">Protease</keyword>
<dbReference type="InterPro" id="IPR036852">
    <property type="entry name" value="Peptidase_S8/S53_dom_sf"/>
</dbReference>
<evidence type="ECO:0000256" key="1">
    <source>
        <dbReference type="ARBA" id="ARBA00011073"/>
    </source>
</evidence>
<accession>L8H6X0</accession>
<organism evidence="8 9">
    <name type="scientific">Acanthamoeba castellanii (strain ATCC 30010 / Neff)</name>
    <dbReference type="NCBI Taxonomy" id="1257118"/>
    <lineage>
        <taxon>Eukaryota</taxon>
        <taxon>Amoebozoa</taxon>
        <taxon>Discosea</taxon>
        <taxon>Longamoebia</taxon>
        <taxon>Centramoebida</taxon>
        <taxon>Acanthamoebidae</taxon>
        <taxon>Acanthamoeba</taxon>
    </lineage>
</organism>
<evidence type="ECO:0000256" key="2">
    <source>
        <dbReference type="ARBA" id="ARBA00022670"/>
    </source>
</evidence>
<dbReference type="GeneID" id="14921767"/>
<dbReference type="Gene3D" id="3.40.50.200">
    <property type="entry name" value="Peptidase S8/S53 domain"/>
    <property type="match status" value="1"/>
</dbReference>
<dbReference type="Pfam" id="PF00082">
    <property type="entry name" value="Peptidase_S8"/>
    <property type="match status" value="1"/>
</dbReference>
<feature type="active site" description="Charge relay system" evidence="5">
    <location>
        <position position="68"/>
    </location>
</feature>
<dbReference type="InterPro" id="IPR023827">
    <property type="entry name" value="Peptidase_S8_Asp-AS"/>
</dbReference>
<dbReference type="InterPro" id="IPR034193">
    <property type="entry name" value="PCSK9_ProteinaseK-like"/>
</dbReference>
<feature type="active site" description="Charge relay system" evidence="5">
    <location>
        <position position="100"/>
    </location>
</feature>
<evidence type="ECO:0000259" key="7">
    <source>
        <dbReference type="Pfam" id="PF00082"/>
    </source>
</evidence>
<keyword evidence="4 5" id="KW-0720">Serine protease</keyword>
<dbReference type="CDD" id="cd04077">
    <property type="entry name" value="Peptidases_S8_PCSK9_ProteinaseK_like"/>
    <property type="match status" value="1"/>
</dbReference>
<dbReference type="KEGG" id="acan:ACA1_278460"/>
<dbReference type="GO" id="GO:0004252">
    <property type="term" value="F:serine-type endopeptidase activity"/>
    <property type="evidence" value="ECO:0007669"/>
    <property type="project" value="UniProtKB-UniRule"/>
</dbReference>
<dbReference type="AlphaFoldDB" id="L8H6X0"/>
<feature type="domain" description="Peptidase S8/S53" evidence="7">
    <location>
        <begin position="96"/>
        <end position="293"/>
    </location>
</feature>
<dbReference type="FunFam" id="3.40.50.200:FF:000014">
    <property type="entry name" value="Proteinase K"/>
    <property type="match status" value="1"/>
</dbReference>
<protein>
    <submittedName>
        <fullName evidence="8">Alkaline serine protease</fullName>
    </submittedName>
</protein>
<dbReference type="PRINTS" id="PR00723">
    <property type="entry name" value="SUBTILISIN"/>
</dbReference>
<dbReference type="InterPro" id="IPR015500">
    <property type="entry name" value="Peptidase_S8_subtilisin-rel"/>
</dbReference>
<dbReference type="GO" id="GO:0006508">
    <property type="term" value="P:proteolysis"/>
    <property type="evidence" value="ECO:0007669"/>
    <property type="project" value="UniProtKB-KW"/>
</dbReference>
<dbReference type="EMBL" id="KB007908">
    <property type="protein sequence ID" value="ELR20895.1"/>
    <property type="molecule type" value="Genomic_DNA"/>
</dbReference>
<dbReference type="PANTHER" id="PTHR43806">
    <property type="entry name" value="PEPTIDASE S8"/>
    <property type="match status" value="1"/>
</dbReference>
<evidence type="ECO:0000256" key="4">
    <source>
        <dbReference type="ARBA" id="ARBA00022825"/>
    </source>
</evidence>
<dbReference type="OMA" id="KSAWIDQ"/>